<reference evidence="6 7" key="1">
    <citation type="submission" date="2020-04" db="EMBL/GenBank/DDBJ databases">
        <authorList>
            <person name="Laetsch R D."/>
            <person name="Stevens L."/>
            <person name="Kumar S."/>
            <person name="Blaxter L. M."/>
        </authorList>
    </citation>
    <scope>NUCLEOTIDE SEQUENCE [LARGE SCALE GENOMIC DNA]</scope>
</reference>
<organism evidence="6 7">
    <name type="scientific">Caenorhabditis bovis</name>
    <dbReference type="NCBI Taxonomy" id="2654633"/>
    <lineage>
        <taxon>Eukaryota</taxon>
        <taxon>Metazoa</taxon>
        <taxon>Ecdysozoa</taxon>
        <taxon>Nematoda</taxon>
        <taxon>Chromadorea</taxon>
        <taxon>Rhabditida</taxon>
        <taxon>Rhabditina</taxon>
        <taxon>Rhabditomorpha</taxon>
        <taxon>Rhabditoidea</taxon>
        <taxon>Rhabditidae</taxon>
        <taxon>Peloderinae</taxon>
        <taxon>Caenorhabditis</taxon>
    </lineage>
</organism>
<evidence type="ECO:0000313" key="7">
    <source>
        <dbReference type="Proteomes" id="UP000494206"/>
    </source>
</evidence>
<evidence type="ECO:0000256" key="1">
    <source>
        <dbReference type="ARBA" id="ARBA00022737"/>
    </source>
</evidence>
<feature type="domain" description="STI1" evidence="5">
    <location>
        <begin position="90"/>
        <end position="129"/>
    </location>
</feature>
<feature type="compositionally biased region" description="Gly residues" evidence="4">
    <location>
        <begin position="140"/>
        <end position="152"/>
    </location>
</feature>
<name>A0A8S1EL50_9PELO</name>
<gene>
    <name evidence="6" type="ORF">CBOVIS_LOCUS5388</name>
</gene>
<dbReference type="SMART" id="SM00727">
    <property type="entry name" value="STI1"/>
    <property type="match status" value="1"/>
</dbReference>
<dbReference type="InterPro" id="IPR006636">
    <property type="entry name" value="STI1_HS-bd"/>
</dbReference>
<proteinExistence type="predicted"/>
<feature type="region of interest" description="Disordered" evidence="4">
    <location>
        <begin position="140"/>
        <end position="173"/>
    </location>
</feature>
<accession>A0A8S1EL50</accession>
<sequence length="173" mass="18488">MIGGFVWLRVFGPTAGSAHKIQEYNRAVERQKEEIELAERRERVRRAQEANRKAAEEAAKHQQDDDDFDFSSMGGGAPGGGNPAFDLFNDPEITEALKDPEVLPALMDIMKNPANLMKYVGNPKVAALLAKMQAKGGMPGMFGGPSSGGCPGGECNDSGCKPAPSKAPEPDLD</sequence>
<evidence type="ECO:0000256" key="2">
    <source>
        <dbReference type="ARBA" id="ARBA00022803"/>
    </source>
</evidence>
<comment type="function">
    <text evidence="3">One HIP oligomer binds the ATPase domains of at least two HSC70 molecules dependent on activation of the HSC70 ATPase by HSP40. Stabilizes the ADP state of HSC70 that has a high affinity for substrate protein. Through its own chaperone activity, it may contribute to the interaction of HSC70 with various target proteins.</text>
</comment>
<dbReference type="Proteomes" id="UP000494206">
    <property type="component" value="Unassembled WGS sequence"/>
</dbReference>
<dbReference type="PANTHER" id="PTHR45883">
    <property type="entry name" value="HSC70-INTERACTING PROTEIN"/>
    <property type="match status" value="1"/>
</dbReference>
<feature type="compositionally biased region" description="Gly residues" evidence="4">
    <location>
        <begin position="73"/>
        <end position="82"/>
    </location>
</feature>
<evidence type="ECO:0000259" key="5">
    <source>
        <dbReference type="SMART" id="SM00727"/>
    </source>
</evidence>
<evidence type="ECO:0000256" key="3">
    <source>
        <dbReference type="ARBA" id="ARBA00037033"/>
    </source>
</evidence>
<evidence type="ECO:0000313" key="6">
    <source>
        <dbReference type="EMBL" id="CAB3402826.1"/>
    </source>
</evidence>
<dbReference type="Gene3D" id="1.10.260.100">
    <property type="match status" value="1"/>
</dbReference>
<feature type="compositionally biased region" description="Basic and acidic residues" evidence="4">
    <location>
        <begin position="42"/>
        <end position="63"/>
    </location>
</feature>
<keyword evidence="1" id="KW-0677">Repeat</keyword>
<evidence type="ECO:0000256" key="4">
    <source>
        <dbReference type="SAM" id="MobiDB-lite"/>
    </source>
</evidence>
<protein>
    <recommendedName>
        <fullName evidence="5">STI1 domain-containing protein</fullName>
    </recommendedName>
</protein>
<dbReference type="AlphaFoldDB" id="A0A8S1EL50"/>
<keyword evidence="2" id="KW-0802">TPR repeat</keyword>
<dbReference type="PANTHER" id="PTHR45883:SF2">
    <property type="entry name" value="HSC70-INTERACTING PROTEIN"/>
    <property type="match status" value="1"/>
</dbReference>
<dbReference type="OrthoDB" id="533763at2759"/>
<dbReference type="Pfam" id="PF17830">
    <property type="entry name" value="STI1-HOP_DP"/>
    <property type="match status" value="1"/>
</dbReference>
<feature type="region of interest" description="Disordered" evidence="4">
    <location>
        <begin position="42"/>
        <end position="88"/>
    </location>
</feature>
<comment type="caution">
    <text evidence="6">The sequence shown here is derived from an EMBL/GenBank/DDBJ whole genome shotgun (WGS) entry which is preliminary data.</text>
</comment>
<dbReference type="EMBL" id="CADEPM010000003">
    <property type="protein sequence ID" value="CAB3402826.1"/>
    <property type="molecule type" value="Genomic_DNA"/>
</dbReference>
<dbReference type="GO" id="GO:0030544">
    <property type="term" value="F:Hsp70 protein binding"/>
    <property type="evidence" value="ECO:0007669"/>
    <property type="project" value="TreeGrafter"/>
</dbReference>
<keyword evidence="7" id="KW-1185">Reference proteome</keyword>
<dbReference type="InterPro" id="IPR041243">
    <property type="entry name" value="STI1/HOP_DP"/>
</dbReference>